<name>A0A0E3S5V7_9EURY</name>
<organism evidence="2 3">
    <name type="scientific">Methanosarcina lacustris Z-7289</name>
    <dbReference type="NCBI Taxonomy" id="1434111"/>
    <lineage>
        <taxon>Archaea</taxon>
        <taxon>Methanobacteriati</taxon>
        <taxon>Methanobacteriota</taxon>
        <taxon>Stenosarchaea group</taxon>
        <taxon>Methanomicrobia</taxon>
        <taxon>Methanosarcinales</taxon>
        <taxon>Methanosarcinaceae</taxon>
        <taxon>Methanosarcina</taxon>
    </lineage>
</organism>
<dbReference type="HOGENOM" id="CLU_074814_1_1_2"/>
<dbReference type="PATRIC" id="fig|1434111.4.peg.3348"/>
<dbReference type="Gene3D" id="3.60.21.10">
    <property type="match status" value="1"/>
</dbReference>
<dbReference type="AlphaFoldDB" id="A0A0E3S5V7"/>
<sequence>MLQSYLSYSDFCRSIYIKAWIYVYPNHIRCFGNRIHIFVEYFSQSDFSEQCMAIYVTGDTHGDMEIDRLSFKNWPVGKTLSRTDVVVILGDFWFGPGRTKSDDFWLDWLEDKPWTTLVVDGNHENFPILNSLPDGQAFGNTVGIIRPHVLHLRRGLIYDICGYRCLAIGGADSIDVAYRTKGVNWWPEESITHEDISRAEQSLELHGYNIDYVFSHTGPTAIVKRALHAAYGVDIDAPLLFDASSLQLDTLVPKLKFKRWFMGHLHTDSMFFDVNYYVLWKSIIKADFQI</sequence>
<reference evidence="2 3" key="1">
    <citation type="submission" date="2014-07" db="EMBL/GenBank/DDBJ databases">
        <title>Methanogenic archaea and the global carbon cycle.</title>
        <authorList>
            <person name="Henriksen J.R."/>
            <person name="Luke J."/>
            <person name="Reinhart S."/>
            <person name="Benedict M.N."/>
            <person name="Youngblut N.D."/>
            <person name="Metcalf M.E."/>
            <person name="Whitaker R.J."/>
            <person name="Metcalf W.W."/>
        </authorList>
    </citation>
    <scope>NUCLEOTIDE SEQUENCE [LARGE SCALE GENOMIC DNA]</scope>
    <source>
        <strain evidence="2 3">Z-7289</strain>
    </source>
</reference>
<dbReference type="KEGG" id="mls:MSLAZ_2525"/>
<dbReference type="InterPro" id="IPR004843">
    <property type="entry name" value="Calcineurin-like_PHP"/>
</dbReference>
<dbReference type="Pfam" id="PF00149">
    <property type="entry name" value="Metallophos"/>
    <property type="match status" value="1"/>
</dbReference>
<keyword evidence="3" id="KW-1185">Reference proteome</keyword>
<accession>A0A0E3S5V7</accession>
<dbReference type="EMBL" id="CP009515">
    <property type="protein sequence ID" value="AKB75786.1"/>
    <property type="molecule type" value="Genomic_DNA"/>
</dbReference>
<evidence type="ECO:0000313" key="2">
    <source>
        <dbReference type="EMBL" id="AKB75786.1"/>
    </source>
</evidence>
<dbReference type="CDD" id="cd00838">
    <property type="entry name" value="MPP_superfamily"/>
    <property type="match status" value="1"/>
</dbReference>
<evidence type="ECO:0000313" key="3">
    <source>
        <dbReference type="Proteomes" id="UP000033072"/>
    </source>
</evidence>
<gene>
    <name evidence="2" type="ORF">MSLAZ_2525</name>
</gene>
<protein>
    <recommendedName>
        <fullName evidence="1">Calcineurin-like phosphoesterase domain-containing protein</fullName>
    </recommendedName>
</protein>
<feature type="domain" description="Calcineurin-like phosphoesterase" evidence="1">
    <location>
        <begin position="52"/>
        <end position="267"/>
    </location>
</feature>
<proteinExistence type="predicted"/>
<evidence type="ECO:0000259" key="1">
    <source>
        <dbReference type="Pfam" id="PF00149"/>
    </source>
</evidence>
<dbReference type="Proteomes" id="UP000033072">
    <property type="component" value="Chromosome"/>
</dbReference>
<dbReference type="GO" id="GO:0016787">
    <property type="term" value="F:hydrolase activity"/>
    <property type="evidence" value="ECO:0007669"/>
    <property type="project" value="InterPro"/>
</dbReference>
<dbReference type="SUPFAM" id="SSF56300">
    <property type="entry name" value="Metallo-dependent phosphatases"/>
    <property type="match status" value="1"/>
</dbReference>
<dbReference type="InterPro" id="IPR029052">
    <property type="entry name" value="Metallo-depent_PP-like"/>
</dbReference>